<dbReference type="Proteomes" id="UP000502608">
    <property type="component" value="Plasmid pPN3F2_2"/>
</dbReference>
<keyword evidence="1" id="KW-0614">Plasmid</keyword>
<keyword evidence="2" id="KW-1185">Reference proteome</keyword>
<protein>
    <submittedName>
        <fullName evidence="1">Uncharacterized protein</fullName>
    </submittedName>
</protein>
<evidence type="ECO:0000313" key="2">
    <source>
        <dbReference type="Proteomes" id="UP000502608"/>
    </source>
</evidence>
<name>A0A6G9QRB5_9GAMM</name>
<gene>
    <name evidence="1" type="ORF">HBH39_19155</name>
</gene>
<dbReference type="EMBL" id="CP050315">
    <property type="protein sequence ID" value="QIR16595.1"/>
    <property type="molecule type" value="Genomic_DNA"/>
</dbReference>
<sequence>MYLTKKNLLKLNYFSSAFVQEILVHELGVCSDSAYVDFTIRFLKSEDVLMTIHNNSLDQIITFSYLSGEECSAMAENPYRLKHFIRKFLIPVMTGNFPINGQQSLSPLSIVEVQLLNGEIHADHDDKS</sequence>
<organism evidence="1 2">
    <name type="scientific">Shewanella aestuarii</name>
    <dbReference type="NCBI Taxonomy" id="1028752"/>
    <lineage>
        <taxon>Bacteria</taxon>
        <taxon>Pseudomonadati</taxon>
        <taxon>Pseudomonadota</taxon>
        <taxon>Gammaproteobacteria</taxon>
        <taxon>Alteromonadales</taxon>
        <taxon>Shewanellaceae</taxon>
        <taxon>Shewanella</taxon>
    </lineage>
</organism>
<evidence type="ECO:0000313" key="1">
    <source>
        <dbReference type="EMBL" id="QIR16595.1"/>
    </source>
</evidence>
<accession>A0A6G9QRB5</accession>
<dbReference type="RefSeq" id="WP_167680423.1">
    <property type="nucleotide sequence ID" value="NZ_CP050315.1"/>
</dbReference>
<dbReference type="KEGG" id="saes:HBH39_19155"/>
<reference evidence="1 2" key="1">
    <citation type="submission" date="2020-03" db="EMBL/GenBank/DDBJ databases">
        <title>Complete genome sequence of Shewanella sp.</title>
        <authorList>
            <person name="Kim Y.-S."/>
            <person name="Kim S.-J."/>
            <person name="Jung H.-K."/>
            <person name="Kim K.-H."/>
        </authorList>
    </citation>
    <scope>NUCLEOTIDE SEQUENCE [LARGE SCALE GENOMIC DNA]</scope>
    <source>
        <strain evidence="1 2">PN3F2</strain>
        <plasmid evidence="1 2">pPN3F2_2</plasmid>
    </source>
</reference>
<dbReference type="AlphaFoldDB" id="A0A6G9QRB5"/>
<proteinExistence type="predicted"/>
<geneLocation type="plasmid" evidence="1 2">
    <name>pPN3F2_2</name>
</geneLocation>